<gene>
    <name evidence="4" type="ORF">ALC60_13695</name>
</gene>
<dbReference type="PROSITE" id="PS50052">
    <property type="entry name" value="GUANYLATE_KINASE_2"/>
    <property type="match status" value="1"/>
</dbReference>
<dbReference type="Pfam" id="PF00625">
    <property type="entry name" value="Guanylate_kin"/>
    <property type="match status" value="1"/>
</dbReference>
<evidence type="ECO:0000256" key="2">
    <source>
        <dbReference type="ARBA" id="ARBA00022737"/>
    </source>
</evidence>
<dbReference type="EMBL" id="KQ983115">
    <property type="protein sequence ID" value="KYQ47295.1"/>
    <property type="molecule type" value="Genomic_DNA"/>
</dbReference>
<evidence type="ECO:0000313" key="4">
    <source>
        <dbReference type="EMBL" id="KYQ47295.1"/>
    </source>
</evidence>
<dbReference type="SUPFAM" id="SSF52540">
    <property type="entry name" value="P-loop containing nucleoside triphosphate hydrolases"/>
    <property type="match status" value="1"/>
</dbReference>
<keyword evidence="1" id="KW-0433">Leucine-rich repeat</keyword>
<dbReference type="InterPro" id="IPR025875">
    <property type="entry name" value="Leu-rich_rpt_4"/>
</dbReference>
<evidence type="ECO:0000313" key="5">
    <source>
        <dbReference type="Proteomes" id="UP000075809"/>
    </source>
</evidence>
<keyword evidence="4" id="KW-0418">Kinase</keyword>
<feature type="domain" description="Guanylate kinase-like" evidence="3">
    <location>
        <begin position="361"/>
        <end position="547"/>
    </location>
</feature>
<dbReference type="GO" id="GO:0005737">
    <property type="term" value="C:cytoplasm"/>
    <property type="evidence" value="ECO:0007669"/>
    <property type="project" value="TreeGrafter"/>
</dbReference>
<keyword evidence="4" id="KW-0808">Transferase</keyword>
<name>A0A151WHL8_9HYME</name>
<reference evidence="4 5" key="1">
    <citation type="submission" date="2015-09" db="EMBL/GenBank/DDBJ databases">
        <title>Trachymyrmex zeteki WGS genome.</title>
        <authorList>
            <person name="Nygaard S."/>
            <person name="Hu H."/>
            <person name="Boomsma J."/>
            <person name="Zhang G."/>
        </authorList>
    </citation>
    <scope>NUCLEOTIDE SEQUENCE [LARGE SCALE GENOMIC DNA]</scope>
    <source>
        <strain evidence="4">Tzet28-1</strain>
        <tissue evidence="4">Whole body</tissue>
    </source>
</reference>
<accession>A0A151WHL8</accession>
<dbReference type="Pfam" id="PF12799">
    <property type="entry name" value="LRR_4"/>
    <property type="match status" value="1"/>
</dbReference>
<dbReference type="Gene3D" id="3.40.50.300">
    <property type="entry name" value="P-loop containing nucleotide triphosphate hydrolases"/>
    <property type="match status" value="1"/>
</dbReference>
<dbReference type="InterPro" id="IPR008145">
    <property type="entry name" value="GK/Ca_channel_bsu"/>
</dbReference>
<dbReference type="InterPro" id="IPR027417">
    <property type="entry name" value="P-loop_NTPase"/>
</dbReference>
<evidence type="ECO:0000256" key="1">
    <source>
        <dbReference type="ARBA" id="ARBA00022614"/>
    </source>
</evidence>
<dbReference type="InterPro" id="IPR001611">
    <property type="entry name" value="Leu-rich_rpt"/>
</dbReference>
<dbReference type="AlphaFoldDB" id="A0A151WHL8"/>
<evidence type="ECO:0000259" key="3">
    <source>
        <dbReference type="PROSITE" id="PS50052"/>
    </source>
</evidence>
<keyword evidence="5" id="KW-1185">Reference proteome</keyword>
<sequence length="760" mass="88013">FDEQKQQIIDSDWGGYALDLDLWEDSKSSIVQIRPNEVLLDNKESFGFLSDRLIGIGSSFLMRSPENGLYILSKCVLKNRSLTDITMLRYHRHLQYINVANNNISCLSPLSGLPYLMYLNISHNKIEHVSNFTPPWYLTYVNLSYNHLTDIGDLSGCWSIVRLNLSHNILESISGLENLKHLQYLNLSYNLIERVENLDDLNIRELNLEGNCISSFRSAIPGRGINTLPNLRTIFLGYNRLSTLNFFKDAYTLRFVDLKFNRITDLMEILNLKGLIFEVDFRGNTCTKWPNYRNVLTSSISSVKFIDGVQVFPEEKVTSAMLFASPLDLIAARKVAKLTLLEHLNINKINAHVQPYDEISPPLMILTGPSALKKMALALHVAQTIPDKIKYCHWHTTKEICEDDDERKAYIPVNREEFNDMARRGEFLVVLDLLGDSYGFHVNQIRPLISEHKIGLTQMNLYAVTEISKRYPNVKAILVFTQSIDLHKDWIQEKFDVYTWIKDSVENLLAVKIGKHREEETETASCILNFIEEILDEIMSRLIFPIYHGISVRPQGNGATTTDIILQNKTMLPKVVLRSEITSQKKKHITLVETKNEKDIKSFDQLSEEKKQTSEELKNLNILHYQHCKYIHQERITPEEKAKALKNIYIELVIKSRKLYLDYHESHPGFFTLVLLMDEYTKAFDSLIKFIYESYSNLPYRKSIFLSEMQHFKHTAIPVVLESIVDKIRENLSISKLQRRKILKLQGIDCPSQNNDRDKL</sequence>
<organism evidence="4 5">
    <name type="scientific">Mycetomoellerius zeteki</name>
    <dbReference type="NCBI Taxonomy" id="64791"/>
    <lineage>
        <taxon>Eukaryota</taxon>
        <taxon>Metazoa</taxon>
        <taxon>Ecdysozoa</taxon>
        <taxon>Arthropoda</taxon>
        <taxon>Hexapoda</taxon>
        <taxon>Insecta</taxon>
        <taxon>Pterygota</taxon>
        <taxon>Neoptera</taxon>
        <taxon>Endopterygota</taxon>
        <taxon>Hymenoptera</taxon>
        <taxon>Apocrita</taxon>
        <taxon>Aculeata</taxon>
        <taxon>Formicoidea</taxon>
        <taxon>Formicidae</taxon>
        <taxon>Myrmicinae</taxon>
        <taxon>Mycetomoellerius</taxon>
    </lineage>
</organism>
<dbReference type="GO" id="GO:0016301">
    <property type="term" value="F:kinase activity"/>
    <property type="evidence" value="ECO:0007669"/>
    <property type="project" value="UniProtKB-KW"/>
</dbReference>
<proteinExistence type="predicted"/>
<dbReference type="PANTHER" id="PTHR15454">
    <property type="entry name" value="NISCHARIN RELATED"/>
    <property type="match status" value="1"/>
</dbReference>
<keyword evidence="2" id="KW-0677">Repeat</keyword>
<dbReference type="InterPro" id="IPR008144">
    <property type="entry name" value="Guanylate_kin-like_dom"/>
</dbReference>
<protein>
    <submittedName>
        <fullName evidence="4">Leucine-rich repeat and guanylate kinase domain-containing protein</fullName>
    </submittedName>
</protein>
<dbReference type="PROSITE" id="PS51450">
    <property type="entry name" value="LRR"/>
    <property type="match status" value="5"/>
</dbReference>
<dbReference type="Gene3D" id="3.80.10.10">
    <property type="entry name" value="Ribonuclease Inhibitor"/>
    <property type="match status" value="2"/>
</dbReference>
<dbReference type="InterPro" id="IPR032675">
    <property type="entry name" value="LRR_dom_sf"/>
</dbReference>
<dbReference type="STRING" id="64791.A0A151WHL8"/>
<feature type="non-terminal residue" evidence="4">
    <location>
        <position position="1"/>
    </location>
</feature>
<dbReference type="SMART" id="SM00365">
    <property type="entry name" value="LRR_SD22"/>
    <property type="match status" value="4"/>
</dbReference>
<dbReference type="SUPFAM" id="SSF52058">
    <property type="entry name" value="L domain-like"/>
    <property type="match status" value="1"/>
</dbReference>
<dbReference type="Proteomes" id="UP000075809">
    <property type="component" value="Unassembled WGS sequence"/>
</dbReference>